<dbReference type="EMBL" id="BBMN01000010">
    <property type="protein sequence ID" value="GAL06276.1"/>
    <property type="molecule type" value="Genomic_DNA"/>
</dbReference>
<dbReference type="STRING" id="754436.JCM19237_1921"/>
<evidence type="ECO:0000259" key="1">
    <source>
        <dbReference type="Pfam" id="PF02769"/>
    </source>
</evidence>
<proteinExistence type="predicted"/>
<gene>
    <name evidence="2" type="ORF">JCM19237_1921</name>
</gene>
<evidence type="ECO:0000313" key="3">
    <source>
        <dbReference type="Proteomes" id="UP000029227"/>
    </source>
</evidence>
<feature type="domain" description="PurM-like C-terminal" evidence="1">
    <location>
        <begin position="3"/>
        <end position="81"/>
    </location>
</feature>
<dbReference type="InterPro" id="IPR036676">
    <property type="entry name" value="PurM-like_C_sf"/>
</dbReference>
<dbReference type="AlphaFoldDB" id="A0A090QTP4"/>
<protein>
    <submittedName>
        <fullName evidence="2">[NiFe] hydrogenase metallocenter assembly protein HypE</fullName>
    </submittedName>
</protein>
<comment type="caution">
    <text evidence="2">The sequence shown here is derived from an EMBL/GenBank/DDBJ whole genome shotgun (WGS) entry which is preliminary data.</text>
</comment>
<accession>A0A090QTP4</accession>
<reference evidence="2 3" key="1">
    <citation type="journal article" date="2014" name="Genome Announc.">
        <title>Draft Genome Sequences of Two Vibrionaceae Species, Vibrio ponticus C121 and Photobacterium aphoticum C119, Isolated as Coral Reef Microbiota.</title>
        <authorList>
            <person name="Al-saari N."/>
            <person name="Meirelles P.M."/>
            <person name="Mino S."/>
            <person name="Suda W."/>
            <person name="Oshima K."/>
            <person name="Hattori M."/>
            <person name="Ohkuma M."/>
            <person name="Thompson F.L."/>
            <person name="Gomez-Gil B."/>
            <person name="Sawabe T."/>
            <person name="Sawabe T."/>
        </authorList>
    </citation>
    <scope>NUCLEOTIDE SEQUENCE [LARGE SCALE GENOMIC DNA]</scope>
    <source>
        <strain evidence="2 3">JCM 19237</strain>
    </source>
</reference>
<dbReference type="Pfam" id="PF02769">
    <property type="entry name" value="AIRS_C"/>
    <property type="match status" value="1"/>
</dbReference>
<dbReference type="SUPFAM" id="SSF56042">
    <property type="entry name" value="PurM C-terminal domain-like"/>
    <property type="match status" value="1"/>
</dbReference>
<dbReference type="GO" id="GO:0051604">
    <property type="term" value="P:protein maturation"/>
    <property type="evidence" value="ECO:0007669"/>
    <property type="project" value="TreeGrafter"/>
</dbReference>
<dbReference type="InterPro" id="IPR010918">
    <property type="entry name" value="PurM-like_C_dom"/>
</dbReference>
<dbReference type="Gene3D" id="3.90.650.10">
    <property type="entry name" value="PurM-like C-terminal domain"/>
    <property type="match status" value="1"/>
</dbReference>
<dbReference type="PANTHER" id="PTHR30303:SF0">
    <property type="entry name" value="CARBAMOYL DEHYDRATASE HYPE"/>
    <property type="match status" value="1"/>
</dbReference>
<dbReference type="Proteomes" id="UP000029227">
    <property type="component" value="Unassembled WGS sequence"/>
</dbReference>
<organism evidence="2 3">
    <name type="scientific">Photobacterium aphoticum</name>
    <dbReference type="NCBI Taxonomy" id="754436"/>
    <lineage>
        <taxon>Bacteria</taxon>
        <taxon>Pseudomonadati</taxon>
        <taxon>Pseudomonadota</taxon>
        <taxon>Gammaproteobacteria</taxon>
        <taxon>Vibrionales</taxon>
        <taxon>Vibrionaceae</taxon>
        <taxon>Photobacterium</taxon>
    </lineage>
</organism>
<dbReference type="PANTHER" id="PTHR30303">
    <property type="entry name" value="HYDROGENASE ISOENZYMES FORMATION PROTEIN HYPE"/>
    <property type="match status" value="1"/>
</dbReference>
<dbReference type="InterPro" id="IPR011854">
    <property type="entry name" value="HypE"/>
</dbReference>
<evidence type="ECO:0000313" key="2">
    <source>
        <dbReference type="EMBL" id="GAL06276.1"/>
    </source>
</evidence>
<dbReference type="eggNOG" id="COG0309">
    <property type="taxonomic scope" value="Bacteria"/>
</dbReference>
<sequence length="105" mass="11099">MGRAAGVGITLQEAAIPVRDAVRGLCELYGMEPFDLANEGTFVLALPADQVADALAVMATFACCPAAAEIGRVDQRQLGKVLLATPWGSLRYLDVPQGELLPRIC</sequence>
<name>A0A090QTP4_9GAMM</name>